<evidence type="ECO:0000256" key="6">
    <source>
        <dbReference type="SAM" id="MobiDB-lite"/>
    </source>
</evidence>
<dbReference type="PROSITE" id="PS50157">
    <property type="entry name" value="ZINC_FINGER_C2H2_2"/>
    <property type="match status" value="3"/>
</dbReference>
<dbReference type="PANTHER" id="PTHR19818">
    <property type="entry name" value="ZINC FINGER PROTEIN ZIC AND GLI"/>
    <property type="match status" value="1"/>
</dbReference>
<feature type="region of interest" description="Disordered" evidence="6">
    <location>
        <begin position="57"/>
        <end position="76"/>
    </location>
</feature>
<keyword evidence="2" id="KW-0677">Repeat</keyword>
<feature type="compositionally biased region" description="Low complexity" evidence="6">
    <location>
        <begin position="666"/>
        <end position="690"/>
    </location>
</feature>
<organism evidence="8 9">
    <name type="scientific">Collybiopsis confluens</name>
    <dbReference type="NCBI Taxonomy" id="2823264"/>
    <lineage>
        <taxon>Eukaryota</taxon>
        <taxon>Fungi</taxon>
        <taxon>Dikarya</taxon>
        <taxon>Basidiomycota</taxon>
        <taxon>Agaricomycotina</taxon>
        <taxon>Agaricomycetes</taxon>
        <taxon>Agaricomycetidae</taxon>
        <taxon>Agaricales</taxon>
        <taxon>Marasmiineae</taxon>
        <taxon>Omphalotaceae</taxon>
        <taxon>Collybiopsis</taxon>
    </lineage>
</organism>
<dbReference type="EMBL" id="JAACJN010000031">
    <property type="protein sequence ID" value="KAF5387538.1"/>
    <property type="molecule type" value="Genomic_DNA"/>
</dbReference>
<reference evidence="8 9" key="1">
    <citation type="journal article" date="2020" name="ISME J.">
        <title>Uncovering the hidden diversity of litter-decomposition mechanisms in mushroom-forming fungi.</title>
        <authorList>
            <person name="Floudas D."/>
            <person name="Bentzer J."/>
            <person name="Ahren D."/>
            <person name="Johansson T."/>
            <person name="Persson P."/>
            <person name="Tunlid A."/>
        </authorList>
    </citation>
    <scope>NUCLEOTIDE SEQUENCE [LARGE SCALE GENOMIC DNA]</scope>
    <source>
        <strain evidence="8 9">CBS 406.79</strain>
    </source>
</reference>
<name>A0A8H5HQ60_9AGAR</name>
<dbReference type="InterPro" id="IPR050329">
    <property type="entry name" value="GLI_C2H2-zinc-finger"/>
</dbReference>
<dbReference type="Pfam" id="PF00096">
    <property type="entry name" value="zf-C2H2"/>
    <property type="match status" value="1"/>
</dbReference>
<dbReference type="Proteomes" id="UP000518752">
    <property type="component" value="Unassembled WGS sequence"/>
</dbReference>
<feature type="domain" description="C2H2-type" evidence="7">
    <location>
        <begin position="327"/>
        <end position="357"/>
    </location>
</feature>
<feature type="compositionally biased region" description="Acidic residues" evidence="6">
    <location>
        <begin position="17"/>
        <end position="44"/>
    </location>
</feature>
<evidence type="ECO:0000256" key="5">
    <source>
        <dbReference type="PROSITE-ProRule" id="PRU00042"/>
    </source>
</evidence>
<dbReference type="OrthoDB" id="8922241at2759"/>
<evidence type="ECO:0000256" key="1">
    <source>
        <dbReference type="ARBA" id="ARBA00022723"/>
    </source>
</evidence>
<keyword evidence="9" id="KW-1185">Reference proteome</keyword>
<feature type="domain" description="C2H2-type" evidence="7">
    <location>
        <begin position="276"/>
        <end position="305"/>
    </location>
</feature>
<evidence type="ECO:0000259" key="7">
    <source>
        <dbReference type="PROSITE" id="PS50157"/>
    </source>
</evidence>
<dbReference type="GO" id="GO:0000981">
    <property type="term" value="F:DNA-binding transcription factor activity, RNA polymerase II-specific"/>
    <property type="evidence" value="ECO:0007669"/>
    <property type="project" value="TreeGrafter"/>
</dbReference>
<dbReference type="GO" id="GO:0045944">
    <property type="term" value="P:positive regulation of transcription by RNA polymerase II"/>
    <property type="evidence" value="ECO:0007669"/>
    <property type="project" value="UniProtKB-ARBA"/>
</dbReference>
<feature type="compositionally biased region" description="Pro residues" evidence="6">
    <location>
        <begin position="691"/>
        <end position="710"/>
    </location>
</feature>
<evidence type="ECO:0000256" key="4">
    <source>
        <dbReference type="ARBA" id="ARBA00022833"/>
    </source>
</evidence>
<dbReference type="Gene3D" id="3.30.160.60">
    <property type="entry name" value="Classic Zinc Finger"/>
    <property type="match status" value="2"/>
</dbReference>
<evidence type="ECO:0000313" key="9">
    <source>
        <dbReference type="Proteomes" id="UP000518752"/>
    </source>
</evidence>
<dbReference type="AlphaFoldDB" id="A0A8H5HQ60"/>
<dbReference type="SUPFAM" id="SSF57667">
    <property type="entry name" value="beta-beta-alpha zinc fingers"/>
    <property type="match status" value="1"/>
</dbReference>
<feature type="region of interest" description="Disordered" evidence="6">
    <location>
        <begin position="638"/>
        <end position="796"/>
    </location>
</feature>
<keyword evidence="1" id="KW-0479">Metal-binding</keyword>
<gene>
    <name evidence="8" type="ORF">D9757_006545</name>
</gene>
<feature type="domain" description="C2H2-type" evidence="7">
    <location>
        <begin position="357"/>
        <end position="386"/>
    </location>
</feature>
<evidence type="ECO:0000313" key="8">
    <source>
        <dbReference type="EMBL" id="KAF5387538.1"/>
    </source>
</evidence>
<keyword evidence="3 5" id="KW-0863">Zinc-finger</keyword>
<dbReference type="PRINTS" id="PR01217">
    <property type="entry name" value="PRICHEXTENSN"/>
</dbReference>
<feature type="compositionally biased region" description="Low complexity" evidence="6">
    <location>
        <begin position="711"/>
        <end position="726"/>
    </location>
</feature>
<feature type="compositionally biased region" description="Polar residues" evidence="6">
    <location>
        <begin position="643"/>
        <end position="652"/>
    </location>
</feature>
<protein>
    <recommendedName>
        <fullName evidence="7">C2H2-type domain-containing protein</fullName>
    </recommendedName>
</protein>
<dbReference type="GO" id="GO:0000978">
    <property type="term" value="F:RNA polymerase II cis-regulatory region sequence-specific DNA binding"/>
    <property type="evidence" value="ECO:0007669"/>
    <property type="project" value="TreeGrafter"/>
</dbReference>
<dbReference type="GO" id="GO:0005634">
    <property type="term" value="C:nucleus"/>
    <property type="evidence" value="ECO:0007669"/>
    <property type="project" value="UniProtKB-ARBA"/>
</dbReference>
<dbReference type="GO" id="GO:0008270">
    <property type="term" value="F:zinc ion binding"/>
    <property type="evidence" value="ECO:0007669"/>
    <property type="project" value="UniProtKB-KW"/>
</dbReference>
<dbReference type="InterPro" id="IPR013087">
    <property type="entry name" value="Znf_C2H2_type"/>
</dbReference>
<proteinExistence type="predicted"/>
<feature type="compositionally biased region" description="Acidic residues" evidence="6">
    <location>
        <begin position="769"/>
        <end position="787"/>
    </location>
</feature>
<evidence type="ECO:0000256" key="2">
    <source>
        <dbReference type="ARBA" id="ARBA00022737"/>
    </source>
</evidence>
<dbReference type="InterPro" id="IPR036236">
    <property type="entry name" value="Znf_C2H2_sf"/>
</dbReference>
<dbReference type="PANTHER" id="PTHR19818:SF139">
    <property type="entry name" value="PAIR-RULE PROTEIN ODD-PAIRED"/>
    <property type="match status" value="1"/>
</dbReference>
<accession>A0A8H5HQ60</accession>
<feature type="compositionally biased region" description="Pro residues" evidence="6">
    <location>
        <begin position="475"/>
        <end position="489"/>
    </location>
</feature>
<feature type="region of interest" description="Disordered" evidence="6">
    <location>
        <begin position="576"/>
        <end position="610"/>
    </location>
</feature>
<keyword evidence="4" id="KW-0862">Zinc</keyword>
<sequence length="796" mass="83160">MSEHPEIAAENSNANSDVEDEWDENDEVESDDEDNGDDDIDAEALEMARQLNQQLFSLQPAPPPDSIPAASAPLPVTGPSKKEEAVLVTVKVIMALLNHDPVAHSTLQSTSVPKTSFTNIVDALKQIVASGKVSKTDAAALSQTLIGLVGSEVLFRSLKDNGVGVLGKRKRGDAGTAQSVSKEPTVFDLVSEAVHIVTHALHTSSSIDPALITSIQQALHHIFLFSVTSSAGPSPTPSAAILQEISGLIQVLGILSGIQISINTPHGTRESKTMVYPCLDPSCNKKFKQLPYLRSHEQIHIQSQPPQSHLSQGLSTLSAAATYDRPFPCNFPSCSASFLRSHDLKRHVKVAHEHKTFQCGGCGKAFSRRDAIKRHRDASLGKAHQPGQIGKPSSQCHESEIVELEGANFDGMDDLNMDGDDSPDAKRAKVEGNLLGEEEGEIPQSIIDSAQNVVLQLHPLLRAVVSKASGTQLPLGPPPSGTDPVPLPTVEPQQQQEPIITAESRPATGTPPSDYVPSAAPLAPPMTMAGILASHTLTVATTSTQIPSIGYPYIYSPLPPPANGSTSNSVYPYTVPPTSTSSISPPPAPTSTVSSPATPAPGPGQPHPNIASAVAAALGSSPYPYLYAHSSPSPYTLPSSLTVNEGGTATSRTAHTPATPGPLAAPAPTATSISSSPLSLKMPPATTFSPIPIPAPPLPVPPLSSPPPPSSTSSSQPSTQTHTPSSIAYTHSTQPFTFNGYSTGTAVSNRTVGDTDMGTNGDGDHDADADADGDHDDDEEDEDDDGDMTMVASAVS</sequence>
<dbReference type="SMART" id="SM00355">
    <property type="entry name" value="ZnF_C2H2"/>
    <property type="match status" value="3"/>
</dbReference>
<dbReference type="PROSITE" id="PS00028">
    <property type="entry name" value="ZINC_FINGER_C2H2_1"/>
    <property type="match status" value="2"/>
</dbReference>
<evidence type="ECO:0000256" key="3">
    <source>
        <dbReference type="ARBA" id="ARBA00022771"/>
    </source>
</evidence>
<feature type="compositionally biased region" description="Polar residues" evidence="6">
    <location>
        <begin position="727"/>
        <end position="750"/>
    </location>
</feature>
<comment type="caution">
    <text evidence="8">The sequence shown here is derived from an EMBL/GenBank/DDBJ whole genome shotgun (WGS) entry which is preliminary data.</text>
</comment>
<feature type="region of interest" description="Disordered" evidence="6">
    <location>
        <begin position="1"/>
        <end position="44"/>
    </location>
</feature>
<feature type="region of interest" description="Disordered" evidence="6">
    <location>
        <begin position="470"/>
        <end position="496"/>
    </location>
</feature>